<dbReference type="OrthoDB" id="9799862at2"/>
<keyword evidence="1" id="KW-0966">Cell projection</keyword>
<proteinExistence type="predicted"/>
<reference evidence="1 2" key="1">
    <citation type="submission" date="2016-10" db="EMBL/GenBank/DDBJ databases">
        <authorList>
            <person name="de Groot N.N."/>
        </authorList>
    </citation>
    <scope>NUCLEOTIDE SEQUENCE [LARGE SCALE GENOMIC DNA]</scope>
    <source>
        <strain evidence="1 2">IBRC-M 10780</strain>
    </source>
</reference>
<keyword evidence="1" id="KW-0969">Cilium</keyword>
<dbReference type="EMBL" id="FOHE01000002">
    <property type="protein sequence ID" value="SES75286.1"/>
    <property type="molecule type" value="Genomic_DNA"/>
</dbReference>
<dbReference type="PANTHER" id="PTHR39185:SF1">
    <property type="entry name" value="SWARMING MOTILITY PROTEIN SWRD"/>
    <property type="match status" value="1"/>
</dbReference>
<dbReference type="InterPro" id="IPR009384">
    <property type="entry name" value="SwrD-like"/>
</dbReference>
<sequence>MISVTRLNGDAFVLNAAMIEQVQALPDTTVTLQNGKKIVVREPVQEVIELITSYYQKIGIQQSLKEVSDTSE</sequence>
<dbReference type="Proteomes" id="UP000198618">
    <property type="component" value="Unassembled WGS sequence"/>
</dbReference>
<keyword evidence="1" id="KW-0282">Flagellum</keyword>
<dbReference type="AlphaFoldDB" id="A0A1H9Z1B2"/>
<dbReference type="STRING" id="930131.SAMN05216389_10249"/>
<dbReference type="PANTHER" id="PTHR39185">
    <property type="entry name" value="SWARMING MOTILITY PROTEIN SWRD"/>
    <property type="match status" value="1"/>
</dbReference>
<evidence type="ECO:0000313" key="1">
    <source>
        <dbReference type="EMBL" id="SES75286.1"/>
    </source>
</evidence>
<dbReference type="RefSeq" id="WP_090866526.1">
    <property type="nucleotide sequence ID" value="NZ_FOHE01000002.1"/>
</dbReference>
<organism evidence="1 2">
    <name type="scientific">Oceanobacillus limi</name>
    <dbReference type="NCBI Taxonomy" id="930131"/>
    <lineage>
        <taxon>Bacteria</taxon>
        <taxon>Bacillati</taxon>
        <taxon>Bacillota</taxon>
        <taxon>Bacilli</taxon>
        <taxon>Bacillales</taxon>
        <taxon>Bacillaceae</taxon>
        <taxon>Oceanobacillus</taxon>
    </lineage>
</organism>
<keyword evidence="2" id="KW-1185">Reference proteome</keyword>
<evidence type="ECO:0000313" key="2">
    <source>
        <dbReference type="Proteomes" id="UP000198618"/>
    </source>
</evidence>
<gene>
    <name evidence="1" type="ORF">SAMN05216389_10249</name>
</gene>
<accession>A0A1H9Z1B2</accession>
<dbReference type="Pfam" id="PF06289">
    <property type="entry name" value="FlbD"/>
    <property type="match status" value="1"/>
</dbReference>
<protein>
    <submittedName>
        <fullName evidence="1">Flagellar protein FlbD</fullName>
    </submittedName>
</protein>
<name>A0A1H9Z1B2_9BACI</name>